<evidence type="ECO:0000256" key="3">
    <source>
        <dbReference type="ARBA" id="ARBA00060902"/>
    </source>
</evidence>
<evidence type="ECO:0000256" key="2">
    <source>
        <dbReference type="ARBA" id="ARBA00023108"/>
    </source>
</evidence>
<dbReference type="FunCoup" id="A0A6J1W7F6">
    <property type="interactions" value="6"/>
</dbReference>
<sequence>MLPFIWFLAVVYSVNCASAPFIKPCKSSDTDCLIASAQAAVPIVAAGIPELGVRSLDPMKIPVVKSNTAGLEVTFSDNVVTGLKGCKIESLKNDLTKNKQVVIMRCSTEWRGNYKMDGQMIVLPVKGEGKCVMTVQDIVIKTTIDLTTVQGDDGKPHWHINKWKHAYDVKTNAKFQFDNLFNGNKILGDPVLNFMNSNWQVVMKEMAGPSIYATSEAVVEAVEAIYKAVPAEELFIS</sequence>
<evidence type="ECO:0000256" key="1">
    <source>
        <dbReference type="ARBA" id="ARBA00022729"/>
    </source>
</evidence>
<dbReference type="AlphaFoldDB" id="A0A6J1W7F6"/>
<protein>
    <submittedName>
        <fullName evidence="6">Circadian clock-controlled protein daywake-like</fullName>
    </submittedName>
</protein>
<dbReference type="Gene3D" id="3.15.10.30">
    <property type="entry name" value="Haemolymph juvenile hormone binding protein"/>
    <property type="match status" value="1"/>
</dbReference>
<dbReference type="RefSeq" id="XP_026748696.1">
    <property type="nucleotide sequence ID" value="XM_026892895.3"/>
</dbReference>
<dbReference type="OrthoDB" id="8186595at2759"/>
<dbReference type="SMART" id="SM00700">
    <property type="entry name" value="JHBP"/>
    <property type="match status" value="1"/>
</dbReference>
<dbReference type="GeneID" id="113509557"/>
<proteinExistence type="inferred from homology"/>
<dbReference type="Proteomes" id="UP001652740">
    <property type="component" value="Unplaced"/>
</dbReference>
<keyword evidence="5" id="KW-1185">Reference proteome</keyword>
<evidence type="ECO:0000313" key="6">
    <source>
        <dbReference type="RefSeq" id="XP_026748696.1"/>
    </source>
</evidence>
<feature type="signal peptide" evidence="4">
    <location>
        <begin position="1"/>
        <end position="16"/>
    </location>
</feature>
<feature type="chain" id="PRO_5027083278" evidence="4">
    <location>
        <begin position="17"/>
        <end position="237"/>
    </location>
</feature>
<dbReference type="GO" id="GO:0007623">
    <property type="term" value="P:circadian rhythm"/>
    <property type="evidence" value="ECO:0007669"/>
    <property type="project" value="UniProtKB-ARBA"/>
</dbReference>
<dbReference type="InterPro" id="IPR038606">
    <property type="entry name" value="To_sf"/>
</dbReference>
<dbReference type="PANTHER" id="PTHR11008:SF41">
    <property type="entry name" value="RE70318P"/>
    <property type="match status" value="1"/>
</dbReference>
<dbReference type="InterPro" id="IPR010562">
    <property type="entry name" value="Haemolymph_juvenile_hormone-bd"/>
</dbReference>
<evidence type="ECO:0000256" key="4">
    <source>
        <dbReference type="SAM" id="SignalP"/>
    </source>
</evidence>
<dbReference type="FunFam" id="3.15.10.30:FF:000001">
    <property type="entry name" value="Takeout-like protein 1"/>
    <property type="match status" value="1"/>
</dbReference>
<organism evidence="5 6">
    <name type="scientific">Galleria mellonella</name>
    <name type="common">Greater wax moth</name>
    <dbReference type="NCBI Taxonomy" id="7137"/>
    <lineage>
        <taxon>Eukaryota</taxon>
        <taxon>Metazoa</taxon>
        <taxon>Ecdysozoa</taxon>
        <taxon>Arthropoda</taxon>
        <taxon>Hexapoda</taxon>
        <taxon>Insecta</taxon>
        <taxon>Pterygota</taxon>
        <taxon>Neoptera</taxon>
        <taxon>Endopterygota</taxon>
        <taxon>Lepidoptera</taxon>
        <taxon>Glossata</taxon>
        <taxon>Ditrysia</taxon>
        <taxon>Pyraloidea</taxon>
        <taxon>Pyralidae</taxon>
        <taxon>Galleriinae</taxon>
        <taxon>Galleria</taxon>
    </lineage>
</organism>
<accession>A0A6J1W7F6</accession>
<name>A0A6J1W7F6_GALME</name>
<gene>
    <name evidence="6" type="primary">LOC113509557</name>
</gene>
<dbReference type="GO" id="GO:0005615">
    <property type="term" value="C:extracellular space"/>
    <property type="evidence" value="ECO:0007669"/>
    <property type="project" value="TreeGrafter"/>
</dbReference>
<evidence type="ECO:0000313" key="5">
    <source>
        <dbReference type="Proteomes" id="UP001652740"/>
    </source>
</evidence>
<keyword evidence="1 4" id="KW-0732">Signal</keyword>
<keyword evidence="2" id="KW-0090">Biological rhythms</keyword>
<comment type="similarity">
    <text evidence="3">Belongs to the TO family.</text>
</comment>
<dbReference type="Pfam" id="PF06585">
    <property type="entry name" value="JHBP"/>
    <property type="match status" value="1"/>
</dbReference>
<dbReference type="PANTHER" id="PTHR11008">
    <property type="entry name" value="PROTEIN TAKEOUT-LIKE PROTEIN"/>
    <property type="match status" value="1"/>
</dbReference>
<dbReference type="InParanoid" id="A0A6J1W7F6"/>
<dbReference type="KEGG" id="gmw:113509557"/>
<reference evidence="6" key="1">
    <citation type="submission" date="2025-08" db="UniProtKB">
        <authorList>
            <consortium name="RefSeq"/>
        </authorList>
    </citation>
    <scope>IDENTIFICATION</scope>
    <source>
        <tissue evidence="6">Whole larvae</tissue>
    </source>
</reference>